<feature type="region of interest" description="Disordered" evidence="1">
    <location>
        <begin position="578"/>
        <end position="598"/>
    </location>
</feature>
<reference evidence="3" key="1">
    <citation type="journal article" date="2020" name="Fungal Divers.">
        <title>Resolving the Mortierellaceae phylogeny through synthesis of multi-gene phylogenetics and phylogenomics.</title>
        <authorList>
            <person name="Vandepol N."/>
            <person name="Liber J."/>
            <person name="Desiro A."/>
            <person name="Na H."/>
            <person name="Kennedy M."/>
            <person name="Barry K."/>
            <person name="Grigoriev I.V."/>
            <person name="Miller A.N."/>
            <person name="O'Donnell K."/>
            <person name="Stajich J.E."/>
            <person name="Bonito G."/>
        </authorList>
    </citation>
    <scope>NUCLEOTIDE SEQUENCE</scope>
    <source>
        <strain evidence="3">MES-2147</strain>
    </source>
</reference>
<dbReference type="InterPro" id="IPR040233">
    <property type="entry name" value="CCD97-like_C"/>
</dbReference>
<feature type="region of interest" description="Disordered" evidence="1">
    <location>
        <begin position="638"/>
        <end position="691"/>
    </location>
</feature>
<feature type="domain" description="CCD97-like C-terminal" evidence="2">
    <location>
        <begin position="334"/>
        <end position="653"/>
    </location>
</feature>
<accession>A0A9P6IWK0</accession>
<keyword evidence="4" id="KW-1185">Reference proteome</keyword>
<feature type="region of interest" description="Disordered" evidence="1">
    <location>
        <begin position="360"/>
        <end position="416"/>
    </location>
</feature>
<dbReference type="AlphaFoldDB" id="A0A9P6IWK0"/>
<feature type="compositionally biased region" description="Low complexity" evidence="1">
    <location>
        <begin position="178"/>
        <end position="192"/>
    </location>
</feature>
<feature type="compositionally biased region" description="Acidic residues" evidence="1">
    <location>
        <begin position="490"/>
        <end position="510"/>
    </location>
</feature>
<comment type="caution">
    <text evidence="3">The sequence shown here is derived from an EMBL/GenBank/DDBJ whole genome shotgun (WGS) entry which is preliminary data.</text>
</comment>
<evidence type="ECO:0000256" key="1">
    <source>
        <dbReference type="SAM" id="MobiDB-lite"/>
    </source>
</evidence>
<sequence length="717" mass="80042">MTTLTAPSINQILDYLDPHLETLQTGFPTSTRPNEPPLTKDQRQKKIKEALTNDPGIFLTKWGSVILYPRPTSSSTFTADSHVVNGGDDDPSSVSKDGLTAKDILDLFTPLVGTKLFLTALTTDYEVKYQLTKLYQQVQRLKEHDRFDTAQTHPSSATALPTDMELEPISQDPSLHHNNSNSGNSDNCSNINVNHKDTIAPEDRKPDPGQNDLFTRSIVSEKTRRNRRLNYLLRHLAPPDPSEVSSVSTSGPGKRGPGIRTTSHSSVSSLRNNYGSSKSGHGNSGSINTSTSKNTNHNNDNNINLGGGTLSSQHHPTLANIMSISGSLSNLSFSDSTYFSDAEMQARAPELYQQYIGRFMDNDDDDDEDDDDDDEDEDEDEDDDDDEEGTDSDGDSDHQAKRRGDPRRQRQTLKPFDKDVGLVDRVLWSIDHFNLKQQQQKLSQVPNGSSGNSISASSQYQSHHQTNHGQASSFVSGSIKTMNSFQATNEQEDESEFEEEFDTDSEDDEDSKLTRHEESFKDVTNSNGKVLIKSTITITPPVPLDPILGSTATTATASGAVMMLEEPEERTLFAAVEHVDRSESDSDKELDQATVNRKEDQEALRQEFVLLMKQRFLDGLDRYFDYFIVDFDETLDDLEQENHDEEDRWFDDEDEDEDNDTETHATSRGENNELRNITHGVAQTIRPRSGLSSRMALDERLSAWESSAQNGSGDYGY</sequence>
<dbReference type="PANTHER" id="PTHR31840:SF1">
    <property type="entry name" value="COILED-COIL DOMAIN-CONTAINING PROTEIN 97"/>
    <property type="match status" value="1"/>
</dbReference>
<name>A0A9P6IWK0_9FUNG</name>
<feature type="compositionally biased region" description="Polar residues" evidence="1">
    <location>
        <begin position="260"/>
        <end position="271"/>
    </location>
</feature>
<feature type="region of interest" description="Disordered" evidence="1">
    <location>
        <begin position="234"/>
        <end position="311"/>
    </location>
</feature>
<evidence type="ECO:0000313" key="4">
    <source>
        <dbReference type="Proteomes" id="UP000749646"/>
    </source>
</evidence>
<feature type="region of interest" description="Disordered" evidence="1">
    <location>
        <begin position="439"/>
        <end position="520"/>
    </location>
</feature>
<dbReference type="Pfam" id="PF09747">
    <property type="entry name" value="CCD97-like_C"/>
    <property type="match status" value="1"/>
</dbReference>
<feature type="compositionally biased region" description="Low complexity" evidence="1">
    <location>
        <begin position="447"/>
        <end position="462"/>
    </location>
</feature>
<dbReference type="Proteomes" id="UP000749646">
    <property type="component" value="Unassembled WGS sequence"/>
</dbReference>
<gene>
    <name evidence="3" type="ORF">BGZ65_006191</name>
</gene>
<dbReference type="PANTHER" id="PTHR31840">
    <property type="entry name" value="COILED-COIL DOMAIN-CONTAINING PROTEIN 97"/>
    <property type="match status" value="1"/>
</dbReference>
<dbReference type="InterPro" id="IPR018613">
    <property type="entry name" value="Ccdc97-like"/>
</dbReference>
<feature type="compositionally biased region" description="Low complexity" evidence="1">
    <location>
        <begin position="272"/>
        <end position="304"/>
    </location>
</feature>
<feature type="compositionally biased region" description="Basic and acidic residues" evidence="1">
    <location>
        <begin position="511"/>
        <end position="520"/>
    </location>
</feature>
<feature type="compositionally biased region" description="Basic and acidic residues" evidence="1">
    <location>
        <begin position="661"/>
        <end position="673"/>
    </location>
</feature>
<dbReference type="OrthoDB" id="333176at2759"/>
<feature type="region of interest" description="Disordered" evidence="1">
    <location>
        <begin position="168"/>
        <end position="220"/>
    </location>
</feature>
<evidence type="ECO:0000313" key="3">
    <source>
        <dbReference type="EMBL" id="KAF9951103.1"/>
    </source>
</evidence>
<feature type="compositionally biased region" description="Basic and acidic residues" evidence="1">
    <location>
        <begin position="395"/>
        <end position="408"/>
    </location>
</feature>
<evidence type="ECO:0000259" key="2">
    <source>
        <dbReference type="Pfam" id="PF09747"/>
    </source>
</evidence>
<organism evidence="3 4">
    <name type="scientific">Modicella reniformis</name>
    <dbReference type="NCBI Taxonomy" id="1440133"/>
    <lineage>
        <taxon>Eukaryota</taxon>
        <taxon>Fungi</taxon>
        <taxon>Fungi incertae sedis</taxon>
        <taxon>Mucoromycota</taxon>
        <taxon>Mortierellomycotina</taxon>
        <taxon>Mortierellomycetes</taxon>
        <taxon>Mortierellales</taxon>
        <taxon>Mortierellaceae</taxon>
        <taxon>Modicella</taxon>
    </lineage>
</organism>
<feature type="compositionally biased region" description="Basic and acidic residues" evidence="1">
    <location>
        <begin position="194"/>
        <end position="207"/>
    </location>
</feature>
<feature type="compositionally biased region" description="Acidic residues" evidence="1">
    <location>
        <begin position="638"/>
        <end position="660"/>
    </location>
</feature>
<feature type="compositionally biased region" description="Polar residues" evidence="1">
    <location>
        <begin position="463"/>
        <end position="489"/>
    </location>
</feature>
<protein>
    <recommendedName>
        <fullName evidence="2">CCD97-like C-terminal domain-containing protein</fullName>
    </recommendedName>
</protein>
<dbReference type="EMBL" id="JAAAHW010007115">
    <property type="protein sequence ID" value="KAF9951103.1"/>
    <property type="molecule type" value="Genomic_DNA"/>
</dbReference>
<proteinExistence type="predicted"/>
<feature type="compositionally biased region" description="Acidic residues" evidence="1">
    <location>
        <begin position="362"/>
        <end position="394"/>
    </location>
</feature>